<dbReference type="RefSeq" id="WP_182220935.1">
    <property type="nucleotide sequence ID" value="NZ_JACEZS010000044.1"/>
</dbReference>
<dbReference type="PANTHER" id="PTHR43138">
    <property type="entry name" value="ACETYLTRANSFERASE, GNAT FAMILY"/>
    <property type="match status" value="1"/>
</dbReference>
<dbReference type="AlphaFoldDB" id="A0A7W2EMU2"/>
<dbReference type="CDD" id="cd04301">
    <property type="entry name" value="NAT_SF"/>
    <property type="match status" value="1"/>
</dbReference>
<dbReference type="SUPFAM" id="SSF55729">
    <property type="entry name" value="Acyl-CoA N-acyltransferases (Nat)"/>
    <property type="match status" value="1"/>
</dbReference>
<feature type="domain" description="N-acetyltransferase" evidence="1">
    <location>
        <begin position="4"/>
        <end position="165"/>
    </location>
</feature>
<accession>A0A7W2EMU2</accession>
<dbReference type="Gene3D" id="3.40.630.30">
    <property type="match status" value="1"/>
</dbReference>
<dbReference type="PROSITE" id="PS51186">
    <property type="entry name" value="GNAT"/>
    <property type="match status" value="1"/>
</dbReference>
<dbReference type="Proteomes" id="UP000566711">
    <property type="component" value="Unassembled WGS sequence"/>
</dbReference>
<dbReference type="InterPro" id="IPR000182">
    <property type="entry name" value="GNAT_dom"/>
</dbReference>
<dbReference type="EMBL" id="JACEZS010000044">
    <property type="protein sequence ID" value="MBA5608803.1"/>
    <property type="molecule type" value="Genomic_DNA"/>
</dbReference>
<reference evidence="2 3" key="1">
    <citation type="submission" date="2020-07" db="EMBL/GenBank/DDBJ databases">
        <title>Novel species isolated from subtropical streams in China.</title>
        <authorList>
            <person name="Lu H."/>
        </authorList>
    </citation>
    <scope>NUCLEOTIDE SEQUENCE [LARGE SCALE GENOMIC DNA]</scope>
    <source>
        <strain evidence="2 3">FT3S</strain>
    </source>
</reference>
<dbReference type="InterPro" id="IPR016181">
    <property type="entry name" value="Acyl_CoA_acyltransferase"/>
</dbReference>
<organism evidence="2 3">
    <name type="scientific">Rugamonas fusca</name>
    <dbReference type="NCBI Taxonomy" id="2758568"/>
    <lineage>
        <taxon>Bacteria</taxon>
        <taxon>Pseudomonadati</taxon>
        <taxon>Pseudomonadota</taxon>
        <taxon>Betaproteobacteria</taxon>
        <taxon>Burkholderiales</taxon>
        <taxon>Oxalobacteraceae</taxon>
        <taxon>Telluria group</taxon>
        <taxon>Rugamonas</taxon>
    </lineage>
</organism>
<keyword evidence="3" id="KW-1185">Reference proteome</keyword>
<protein>
    <submittedName>
        <fullName evidence="2">GNAT family N-acetyltransferase</fullName>
    </submittedName>
</protein>
<sequence length="172" mass="18602">MKEIAIRPATPADFDAMWAVHEELIASGDTLYFPEDITREACLAYWFGPGVASHVAILNGERLLGMYRLLPAQPGRGAHVASAFFVVSPAAQGIGVGKLLGADALRAARQAGYLAVQLDFVISSNVAAVLLWKRLGFQVAGTLPGAYRHPQLGYVDAYVMVQLLNDRAHWPE</sequence>
<gene>
    <name evidence="2" type="ORF">H3H36_26025</name>
</gene>
<name>A0A7W2EMU2_9BURK</name>
<dbReference type="PANTHER" id="PTHR43138:SF1">
    <property type="entry name" value="N-ACETYLTRANSFERASE ACA1"/>
    <property type="match status" value="1"/>
</dbReference>
<dbReference type="Pfam" id="PF00583">
    <property type="entry name" value="Acetyltransf_1"/>
    <property type="match status" value="1"/>
</dbReference>
<comment type="caution">
    <text evidence="2">The sequence shown here is derived from an EMBL/GenBank/DDBJ whole genome shotgun (WGS) entry which is preliminary data.</text>
</comment>
<evidence type="ECO:0000313" key="2">
    <source>
        <dbReference type="EMBL" id="MBA5608803.1"/>
    </source>
</evidence>
<proteinExistence type="predicted"/>
<dbReference type="InterPro" id="IPR052742">
    <property type="entry name" value="Mito_N-acetyltransferase"/>
</dbReference>
<evidence type="ECO:0000259" key="1">
    <source>
        <dbReference type="PROSITE" id="PS51186"/>
    </source>
</evidence>
<dbReference type="GO" id="GO:0016747">
    <property type="term" value="F:acyltransferase activity, transferring groups other than amino-acyl groups"/>
    <property type="evidence" value="ECO:0007669"/>
    <property type="project" value="InterPro"/>
</dbReference>
<keyword evidence="2" id="KW-0808">Transferase</keyword>
<evidence type="ECO:0000313" key="3">
    <source>
        <dbReference type="Proteomes" id="UP000566711"/>
    </source>
</evidence>